<accession>A0AAV2GE64</accession>
<evidence type="ECO:0000313" key="4">
    <source>
        <dbReference type="Proteomes" id="UP001497516"/>
    </source>
</evidence>
<keyword evidence="2" id="KW-0812">Transmembrane</keyword>
<sequence length="120" mass="13145">MTAANDMPRGRATASKLSPRLPSPRLRRNGATTNSRRRGTPAGPEFLWAELKEEEDEVAEDEDEASSTENNLFFFFFFILVLLFFILIGLSFSSCCGGVGIIGEESAAGRRVLITNPTAD</sequence>
<feature type="region of interest" description="Disordered" evidence="1">
    <location>
        <begin position="1"/>
        <end position="46"/>
    </location>
</feature>
<evidence type="ECO:0000256" key="1">
    <source>
        <dbReference type="SAM" id="MobiDB-lite"/>
    </source>
</evidence>
<keyword evidence="2" id="KW-1133">Transmembrane helix</keyword>
<feature type="transmembrane region" description="Helical" evidence="2">
    <location>
        <begin position="72"/>
        <end position="102"/>
    </location>
</feature>
<keyword evidence="2" id="KW-0472">Membrane</keyword>
<protein>
    <submittedName>
        <fullName evidence="3">Uncharacterized protein</fullName>
    </submittedName>
</protein>
<organism evidence="3 4">
    <name type="scientific">Linum trigynum</name>
    <dbReference type="NCBI Taxonomy" id="586398"/>
    <lineage>
        <taxon>Eukaryota</taxon>
        <taxon>Viridiplantae</taxon>
        <taxon>Streptophyta</taxon>
        <taxon>Embryophyta</taxon>
        <taxon>Tracheophyta</taxon>
        <taxon>Spermatophyta</taxon>
        <taxon>Magnoliopsida</taxon>
        <taxon>eudicotyledons</taxon>
        <taxon>Gunneridae</taxon>
        <taxon>Pentapetalae</taxon>
        <taxon>rosids</taxon>
        <taxon>fabids</taxon>
        <taxon>Malpighiales</taxon>
        <taxon>Linaceae</taxon>
        <taxon>Linum</taxon>
    </lineage>
</organism>
<dbReference type="AlphaFoldDB" id="A0AAV2GE64"/>
<gene>
    <name evidence="3" type="ORF">LTRI10_LOCUS48529</name>
</gene>
<feature type="compositionally biased region" description="Low complexity" evidence="1">
    <location>
        <begin position="15"/>
        <end position="24"/>
    </location>
</feature>
<proteinExistence type="predicted"/>
<dbReference type="Proteomes" id="UP001497516">
    <property type="component" value="Chromosome 8"/>
</dbReference>
<reference evidence="3 4" key="1">
    <citation type="submission" date="2024-04" db="EMBL/GenBank/DDBJ databases">
        <authorList>
            <person name="Fracassetti M."/>
        </authorList>
    </citation>
    <scope>NUCLEOTIDE SEQUENCE [LARGE SCALE GENOMIC DNA]</scope>
</reference>
<dbReference type="EMBL" id="OZ034821">
    <property type="protein sequence ID" value="CAL1408979.1"/>
    <property type="molecule type" value="Genomic_DNA"/>
</dbReference>
<name>A0AAV2GE64_9ROSI</name>
<evidence type="ECO:0000313" key="3">
    <source>
        <dbReference type="EMBL" id="CAL1408979.1"/>
    </source>
</evidence>
<keyword evidence="4" id="KW-1185">Reference proteome</keyword>
<evidence type="ECO:0000256" key="2">
    <source>
        <dbReference type="SAM" id="Phobius"/>
    </source>
</evidence>